<dbReference type="PANTHER" id="PTHR12526">
    <property type="entry name" value="GLYCOSYLTRANSFERASE"/>
    <property type="match status" value="1"/>
</dbReference>
<evidence type="ECO:0000259" key="3">
    <source>
        <dbReference type="Pfam" id="PF00534"/>
    </source>
</evidence>
<dbReference type="SUPFAM" id="SSF53756">
    <property type="entry name" value="UDP-Glycosyltransferase/glycogen phosphorylase"/>
    <property type="match status" value="1"/>
</dbReference>
<keyword evidence="1 4" id="KW-0328">Glycosyltransferase</keyword>
<feature type="domain" description="Glycosyl transferase family 1" evidence="3">
    <location>
        <begin position="167"/>
        <end position="322"/>
    </location>
</feature>
<evidence type="ECO:0000256" key="2">
    <source>
        <dbReference type="ARBA" id="ARBA00022679"/>
    </source>
</evidence>
<dbReference type="CDD" id="cd03801">
    <property type="entry name" value="GT4_PimA-like"/>
    <property type="match status" value="1"/>
</dbReference>
<comment type="caution">
    <text evidence="4">The sequence shown here is derived from an EMBL/GenBank/DDBJ whole genome shotgun (WGS) entry which is preliminary data.</text>
</comment>
<accession>A0ABV8QNT2</accession>
<proteinExistence type="predicted"/>
<evidence type="ECO:0000256" key="1">
    <source>
        <dbReference type="ARBA" id="ARBA00022676"/>
    </source>
</evidence>
<keyword evidence="5" id="KW-1185">Reference proteome</keyword>
<dbReference type="Proteomes" id="UP001595907">
    <property type="component" value="Unassembled WGS sequence"/>
</dbReference>
<sequence>MQVYHFHNGGGGGVLAVISNLIQYQPEGMVSQHIIYTINQQQHPQFEVPVIPGVASVTVFYYQPQWNFYYTCKQLAQLIPSDALLVAHDWLELAMVAMLGLPHPVVMMVHGDYAYYYDLAVKHQAQVNGYLCVAAPIESRLKTLLPQKAVHRIWFPVPDITFSPQPFHNTTLQLLFAGRCTPEKGYDILPLIDAALRKVGIAVQWFIAGEGAAAAAAQGIWLTDANVQFLGKLPAATLYRYMQQVHGLVLPSLAEGLPVVLVEAMKAGAIVLVNDLPGGVAEVVQAPERGFTIPQNEVNGYVAAIQYLLQHPEKAVAIQQAAHTYVQTYFDAHRNAAAIIALLQMYARSTQIRIPQKLYGSRLDQPWLPNFIVRLLRK</sequence>
<name>A0ABV8QNT2_9BACT</name>
<dbReference type="Gene3D" id="3.40.50.2000">
    <property type="entry name" value="Glycogen Phosphorylase B"/>
    <property type="match status" value="2"/>
</dbReference>
<dbReference type="Pfam" id="PF00534">
    <property type="entry name" value="Glycos_transf_1"/>
    <property type="match status" value="1"/>
</dbReference>
<dbReference type="EMBL" id="JBHSCZ010000001">
    <property type="protein sequence ID" value="MFC4261272.1"/>
    <property type="molecule type" value="Genomic_DNA"/>
</dbReference>
<keyword evidence="2 4" id="KW-0808">Transferase</keyword>
<dbReference type="InterPro" id="IPR001296">
    <property type="entry name" value="Glyco_trans_1"/>
</dbReference>
<evidence type="ECO:0000313" key="4">
    <source>
        <dbReference type="EMBL" id="MFC4261272.1"/>
    </source>
</evidence>
<reference evidence="5" key="1">
    <citation type="journal article" date="2019" name="Int. J. Syst. Evol. Microbiol.">
        <title>The Global Catalogue of Microorganisms (GCM) 10K type strain sequencing project: providing services to taxonomists for standard genome sequencing and annotation.</title>
        <authorList>
            <consortium name="The Broad Institute Genomics Platform"/>
            <consortium name="The Broad Institute Genome Sequencing Center for Infectious Disease"/>
            <person name="Wu L."/>
            <person name="Ma J."/>
        </authorList>
    </citation>
    <scope>NUCLEOTIDE SEQUENCE [LARGE SCALE GENOMIC DNA]</scope>
    <source>
        <strain evidence="5">CECT 8289</strain>
    </source>
</reference>
<gene>
    <name evidence="4" type="ORF">ACFOWM_00150</name>
</gene>
<dbReference type="GO" id="GO:0016757">
    <property type="term" value="F:glycosyltransferase activity"/>
    <property type="evidence" value="ECO:0007669"/>
    <property type="project" value="UniProtKB-KW"/>
</dbReference>
<protein>
    <submittedName>
        <fullName evidence="4">Glycosyltransferase family 4 protein</fullName>
        <ecNumber evidence="4">2.4.-.-</ecNumber>
    </submittedName>
</protein>
<evidence type="ECO:0000313" key="5">
    <source>
        <dbReference type="Proteomes" id="UP001595907"/>
    </source>
</evidence>
<dbReference type="PANTHER" id="PTHR12526:SF510">
    <property type="entry name" value="D-INOSITOL 3-PHOSPHATE GLYCOSYLTRANSFERASE"/>
    <property type="match status" value="1"/>
</dbReference>
<organism evidence="4 5">
    <name type="scientific">Ferruginibacter yonginensis</name>
    <dbReference type="NCBI Taxonomy" id="1310416"/>
    <lineage>
        <taxon>Bacteria</taxon>
        <taxon>Pseudomonadati</taxon>
        <taxon>Bacteroidota</taxon>
        <taxon>Chitinophagia</taxon>
        <taxon>Chitinophagales</taxon>
        <taxon>Chitinophagaceae</taxon>
        <taxon>Ferruginibacter</taxon>
    </lineage>
</organism>
<dbReference type="RefSeq" id="WP_379705307.1">
    <property type="nucleotide sequence ID" value="NZ_JBHSCZ010000001.1"/>
</dbReference>
<dbReference type="EC" id="2.4.-.-" evidence="4"/>